<proteinExistence type="predicted"/>
<dbReference type="RefSeq" id="WP_159392196.1">
    <property type="nucleotide sequence ID" value="NZ_JADBGF010000001.1"/>
</dbReference>
<feature type="transmembrane region" description="Helical" evidence="2">
    <location>
        <begin position="38"/>
        <end position="58"/>
    </location>
</feature>
<evidence type="ECO:0000313" key="4">
    <source>
        <dbReference type="Proteomes" id="UP000629287"/>
    </source>
</evidence>
<protein>
    <submittedName>
        <fullName evidence="3">Uncharacterized protein</fullName>
    </submittedName>
</protein>
<gene>
    <name evidence="3" type="ORF">H4687_002778</name>
</gene>
<keyword evidence="4" id="KW-1185">Reference proteome</keyword>
<dbReference type="GeneID" id="86827367"/>
<keyword evidence="2" id="KW-0472">Membrane</keyword>
<comment type="caution">
    <text evidence="3">The sequence shown here is derived from an EMBL/GenBank/DDBJ whole genome shotgun (WGS) entry which is preliminary data.</text>
</comment>
<dbReference type="OrthoDB" id="4291747at2"/>
<evidence type="ECO:0000256" key="2">
    <source>
        <dbReference type="SAM" id="Phobius"/>
    </source>
</evidence>
<evidence type="ECO:0000256" key="1">
    <source>
        <dbReference type="SAM" id="MobiDB-lite"/>
    </source>
</evidence>
<dbReference type="AlphaFoldDB" id="A0A8I0P3L3"/>
<organism evidence="3 4">
    <name type="scientific">Streptomyces stelliscabiei</name>
    <dbReference type="NCBI Taxonomy" id="146820"/>
    <lineage>
        <taxon>Bacteria</taxon>
        <taxon>Bacillati</taxon>
        <taxon>Actinomycetota</taxon>
        <taxon>Actinomycetes</taxon>
        <taxon>Kitasatosporales</taxon>
        <taxon>Streptomycetaceae</taxon>
        <taxon>Streptomyces</taxon>
    </lineage>
</organism>
<dbReference type="EMBL" id="JADBGF010000001">
    <property type="protein sequence ID" value="MBE1596649.1"/>
    <property type="molecule type" value="Genomic_DNA"/>
</dbReference>
<dbReference type="Proteomes" id="UP000629287">
    <property type="component" value="Unassembled WGS sequence"/>
</dbReference>
<keyword evidence="2" id="KW-1133">Transmembrane helix</keyword>
<accession>A0A8I0P3L3</accession>
<keyword evidence="2" id="KW-0812">Transmembrane</keyword>
<feature type="compositionally biased region" description="Pro residues" evidence="1">
    <location>
        <begin position="101"/>
        <end position="122"/>
    </location>
</feature>
<evidence type="ECO:0000313" key="3">
    <source>
        <dbReference type="EMBL" id="MBE1596649.1"/>
    </source>
</evidence>
<reference evidence="3 4" key="1">
    <citation type="submission" date="2020-10" db="EMBL/GenBank/DDBJ databases">
        <title>Sequencing the genomes of 1000 actinobacteria strains.</title>
        <authorList>
            <person name="Klenk H.-P."/>
        </authorList>
    </citation>
    <scope>NUCLEOTIDE SEQUENCE [LARGE SCALE GENOMIC DNA]</scope>
    <source>
        <strain evidence="3 4">DSM 41803</strain>
    </source>
</reference>
<feature type="region of interest" description="Disordered" evidence="1">
    <location>
        <begin position="84"/>
        <end position="154"/>
    </location>
</feature>
<name>A0A8I0P3L3_9ACTN</name>
<sequence>MGRNLRWAVAGLATAAAFAVPAWLCGEVVLPPLLKDPAIRWSLASALGAVLGSLAVLWGHGFATRAPATGTSGRSVRATAERAVAIGGDNRATISTGDTAPTPPAPAQPSAGPHPAPLPPAPDTVAASGNRAIAIGGTNSGPQSTGDQSGGAHP</sequence>